<gene>
    <name evidence="5" type="primary">endA</name>
    <name evidence="5" type="ORF">PNIG_a3658</name>
</gene>
<organism evidence="5 6">
    <name type="scientific">Pseudoalteromonas nigrifaciens</name>
    <dbReference type="NCBI Taxonomy" id="28109"/>
    <lineage>
        <taxon>Bacteria</taxon>
        <taxon>Pseudomonadati</taxon>
        <taxon>Pseudomonadota</taxon>
        <taxon>Gammaproteobacteria</taxon>
        <taxon>Alteromonadales</taxon>
        <taxon>Pseudoalteromonadaceae</taxon>
        <taxon>Pseudoalteromonas</taxon>
    </lineage>
</organism>
<dbReference type="Pfam" id="PF04231">
    <property type="entry name" value="Endonuclease_1"/>
    <property type="match status" value="1"/>
</dbReference>
<dbReference type="PANTHER" id="PTHR33607">
    <property type="entry name" value="ENDONUCLEASE-1"/>
    <property type="match status" value="1"/>
</dbReference>
<dbReference type="Proteomes" id="UP000198329">
    <property type="component" value="Chromosome I"/>
</dbReference>
<dbReference type="GO" id="GO:0004518">
    <property type="term" value="F:nuclease activity"/>
    <property type="evidence" value="ECO:0007669"/>
    <property type="project" value="UniProtKB-KW"/>
</dbReference>
<dbReference type="InterPro" id="IPR044925">
    <property type="entry name" value="His-Me_finger_sf"/>
</dbReference>
<keyword evidence="4" id="KW-0732">Signal</keyword>
<evidence type="ECO:0000256" key="3">
    <source>
        <dbReference type="ARBA" id="ARBA00022801"/>
    </source>
</evidence>
<feature type="signal peptide" evidence="4">
    <location>
        <begin position="1"/>
        <end position="21"/>
    </location>
</feature>
<protein>
    <submittedName>
        <fullName evidence="5">Deoxyribonuclease I</fullName>
    </submittedName>
</protein>
<evidence type="ECO:0000256" key="1">
    <source>
        <dbReference type="ARBA" id="ARBA00006429"/>
    </source>
</evidence>
<feature type="chain" id="PRO_5042142993" evidence="4">
    <location>
        <begin position="22"/>
        <end position="219"/>
    </location>
</feature>
<dbReference type="PANTHER" id="PTHR33607:SF2">
    <property type="entry name" value="ENDONUCLEASE-1"/>
    <property type="match status" value="1"/>
</dbReference>
<evidence type="ECO:0000256" key="4">
    <source>
        <dbReference type="SAM" id="SignalP"/>
    </source>
</evidence>
<reference evidence="5 6" key="1">
    <citation type="submission" date="2015-03" db="EMBL/GenBank/DDBJ databases">
        <authorList>
            <person name="Xie B.-B."/>
            <person name="Rong J.-C."/>
            <person name="Qin Q.-L."/>
            <person name="Zhang Y.-Z."/>
        </authorList>
    </citation>
    <scope>NUCLEOTIDE SEQUENCE [LARGE SCALE GENOMIC DNA]</scope>
    <source>
        <strain evidence="5 6">KMM 661</strain>
    </source>
</reference>
<evidence type="ECO:0000256" key="2">
    <source>
        <dbReference type="ARBA" id="ARBA00022722"/>
    </source>
</evidence>
<proteinExistence type="inferred from homology"/>
<keyword evidence="3" id="KW-0378">Hydrolase</keyword>
<dbReference type="GO" id="GO:0016787">
    <property type="term" value="F:hydrolase activity"/>
    <property type="evidence" value="ECO:0007669"/>
    <property type="project" value="UniProtKB-KW"/>
</dbReference>
<evidence type="ECO:0000313" key="6">
    <source>
        <dbReference type="Proteomes" id="UP000198329"/>
    </source>
</evidence>
<comment type="similarity">
    <text evidence="1">Belongs to the EndA/NucM nuclease family.</text>
</comment>
<evidence type="ECO:0000313" key="5">
    <source>
        <dbReference type="EMBL" id="ASM55523.1"/>
    </source>
</evidence>
<dbReference type="SUPFAM" id="SSF54060">
    <property type="entry name" value="His-Me finger endonucleases"/>
    <property type="match status" value="1"/>
</dbReference>
<keyword evidence="6" id="KW-1185">Reference proteome</keyword>
<accession>A0AAC9UKX0</accession>
<dbReference type="KEGG" id="png:PNIG_a3658"/>
<dbReference type="EMBL" id="CP011036">
    <property type="protein sequence ID" value="ASM55523.1"/>
    <property type="molecule type" value="Genomic_DNA"/>
</dbReference>
<name>A0AAC9UKX0_9GAMM</name>
<dbReference type="InterPro" id="IPR007346">
    <property type="entry name" value="Endonuclease-I"/>
</dbReference>
<dbReference type="AlphaFoldDB" id="A0AAC9UKX0"/>
<sequence>MDMTRFILALLAFFVCFSLSAEEFTRFSTAKRHLIKTLPSNAKSIYCGCDIKKQGKKLVPDPTNCGYVPRNTHTRSGNVNARALRIEWEHIVPAWEFGHQLQCWQDGGRKNCRKVSAKFRKMEADINNLAPAIGEINADRSNYRFGMLSESATQYGRCEVKVNFKQRVIEPPFYARKQIADAYAYMQKTYGLKISNKQQQLFNAWQQQAYAAQTNTKKL</sequence>
<keyword evidence="2" id="KW-0540">Nuclease</keyword>